<keyword evidence="2" id="KW-0378">Hydrolase</keyword>
<evidence type="ECO:0000256" key="3">
    <source>
        <dbReference type="ARBA" id="ARBA00022839"/>
    </source>
</evidence>
<keyword evidence="4" id="KW-0238">DNA-binding</keyword>
<dbReference type="GO" id="GO:0008409">
    <property type="term" value="F:5'-3' exonuclease activity"/>
    <property type="evidence" value="ECO:0007669"/>
    <property type="project" value="InterPro"/>
</dbReference>
<dbReference type="SUPFAM" id="SSF88723">
    <property type="entry name" value="PIN domain-like"/>
    <property type="match status" value="1"/>
</dbReference>
<dbReference type="GO" id="GO:0003677">
    <property type="term" value="F:DNA binding"/>
    <property type="evidence" value="ECO:0007669"/>
    <property type="project" value="UniProtKB-KW"/>
</dbReference>
<comment type="caution">
    <text evidence="6">The sequence shown here is derived from an EMBL/GenBank/DDBJ whole genome shotgun (WGS) entry which is preliminary data.</text>
</comment>
<sequence>MKTLFLIDASSFIYRSYFALPPLTTSEGFPTGAVYGFLRAFLSIMKTEKPRHLAVVFDSPVPSKREKIYREYKAGRPPTPDPLKVQIPVIRRILKLMGVPVFEVSGYEADDIIAVLARKFSDRGFKVRIYTPDKDMLQLVSERVVVINPMTWETFTPQKVEEKLGVPPSKIPDYLALVGDKIDNVPGVKGVGPKTAVRLIREFGGVEGILERWEEFHRRFPQADRESLKLSYELVRLITDVHVEVSEEDTRLGSPDMEELSRELEKLEMKSILRDLERIVRRRSQGSLF</sequence>
<dbReference type="CDD" id="cd09859">
    <property type="entry name" value="PIN_53EXO"/>
    <property type="match status" value="1"/>
</dbReference>
<dbReference type="Gene3D" id="1.10.150.20">
    <property type="entry name" value="5' to 3' exonuclease, C-terminal subdomain"/>
    <property type="match status" value="1"/>
</dbReference>
<dbReference type="PANTHER" id="PTHR42646">
    <property type="entry name" value="FLAP ENDONUCLEASE XNI"/>
    <property type="match status" value="1"/>
</dbReference>
<dbReference type="InterPro" id="IPR029060">
    <property type="entry name" value="PIN-like_dom_sf"/>
</dbReference>
<organism evidence="6">
    <name type="scientific">Aquifex aeolicus</name>
    <dbReference type="NCBI Taxonomy" id="63363"/>
    <lineage>
        <taxon>Bacteria</taxon>
        <taxon>Pseudomonadati</taxon>
        <taxon>Aquificota</taxon>
        <taxon>Aquificia</taxon>
        <taxon>Aquificales</taxon>
        <taxon>Aquificaceae</taxon>
        <taxon>Aquifex</taxon>
    </lineage>
</organism>
<dbReference type="SMART" id="SM00475">
    <property type="entry name" value="53EXOc"/>
    <property type="match status" value="1"/>
</dbReference>
<dbReference type="SMART" id="SM00279">
    <property type="entry name" value="HhH2"/>
    <property type="match status" value="1"/>
</dbReference>
<dbReference type="Pfam" id="PF01367">
    <property type="entry name" value="5_3_exonuc"/>
    <property type="match status" value="1"/>
</dbReference>
<dbReference type="PANTHER" id="PTHR42646:SF2">
    <property type="entry name" value="5'-3' EXONUCLEASE FAMILY PROTEIN"/>
    <property type="match status" value="1"/>
</dbReference>
<accession>A0A7C5L774</accession>
<dbReference type="AlphaFoldDB" id="A0A7C5L774"/>
<dbReference type="InterPro" id="IPR020046">
    <property type="entry name" value="5-3_exonucl_a-hlix_arch_N"/>
</dbReference>
<dbReference type="InterPro" id="IPR038969">
    <property type="entry name" value="FEN"/>
</dbReference>
<keyword evidence="1" id="KW-0540">Nuclease</keyword>
<dbReference type="Proteomes" id="UP000885792">
    <property type="component" value="Unassembled WGS sequence"/>
</dbReference>
<dbReference type="FunFam" id="3.40.50.1010:FF:000001">
    <property type="entry name" value="DNA polymerase I"/>
    <property type="match status" value="1"/>
</dbReference>
<evidence type="ECO:0000256" key="1">
    <source>
        <dbReference type="ARBA" id="ARBA00022722"/>
    </source>
</evidence>
<reference evidence="6" key="1">
    <citation type="journal article" date="2020" name="mSystems">
        <title>Genome- and Community-Level Interaction Insights into Carbon Utilization and Element Cycling Functions of Hydrothermarchaeota in Hydrothermal Sediment.</title>
        <authorList>
            <person name="Zhou Z."/>
            <person name="Liu Y."/>
            <person name="Xu W."/>
            <person name="Pan J."/>
            <person name="Luo Z.H."/>
            <person name="Li M."/>
        </authorList>
    </citation>
    <scope>NUCLEOTIDE SEQUENCE [LARGE SCALE GENOMIC DNA]</scope>
    <source>
        <strain evidence="6">HyVt-501</strain>
    </source>
</reference>
<evidence type="ECO:0000259" key="5">
    <source>
        <dbReference type="SMART" id="SM00475"/>
    </source>
</evidence>
<evidence type="ECO:0000256" key="2">
    <source>
        <dbReference type="ARBA" id="ARBA00022801"/>
    </source>
</evidence>
<dbReference type="CDD" id="cd09898">
    <property type="entry name" value="H3TH_53EXO"/>
    <property type="match status" value="1"/>
</dbReference>
<dbReference type="Gene3D" id="3.40.50.1010">
    <property type="entry name" value="5'-nuclease"/>
    <property type="match status" value="1"/>
</dbReference>
<feature type="domain" description="5'-3' exonuclease" evidence="5">
    <location>
        <begin position="1"/>
        <end position="253"/>
    </location>
</feature>
<dbReference type="InterPro" id="IPR002421">
    <property type="entry name" value="5-3_exonuclease"/>
</dbReference>
<gene>
    <name evidence="6" type="ORF">ENJ61_03885</name>
</gene>
<dbReference type="GO" id="GO:0033567">
    <property type="term" value="P:DNA replication, Okazaki fragment processing"/>
    <property type="evidence" value="ECO:0007669"/>
    <property type="project" value="InterPro"/>
</dbReference>
<dbReference type="EMBL" id="DRNB01000143">
    <property type="protein sequence ID" value="HHJ64028.1"/>
    <property type="molecule type" value="Genomic_DNA"/>
</dbReference>
<dbReference type="InterPro" id="IPR020045">
    <property type="entry name" value="DNA_polI_H3TH"/>
</dbReference>
<evidence type="ECO:0000313" key="6">
    <source>
        <dbReference type="EMBL" id="HHJ64028.1"/>
    </source>
</evidence>
<name>A0A7C5L774_AQUAO</name>
<dbReference type="Pfam" id="PF02739">
    <property type="entry name" value="5_3_exonuc_N"/>
    <property type="match status" value="1"/>
</dbReference>
<dbReference type="SUPFAM" id="SSF47807">
    <property type="entry name" value="5' to 3' exonuclease, C-terminal subdomain"/>
    <property type="match status" value="1"/>
</dbReference>
<keyword evidence="3 6" id="KW-0269">Exonuclease</keyword>
<evidence type="ECO:0000256" key="4">
    <source>
        <dbReference type="ARBA" id="ARBA00023125"/>
    </source>
</evidence>
<dbReference type="GO" id="GO:0017108">
    <property type="term" value="F:5'-flap endonuclease activity"/>
    <property type="evidence" value="ECO:0007669"/>
    <property type="project" value="InterPro"/>
</dbReference>
<dbReference type="InterPro" id="IPR008918">
    <property type="entry name" value="HhH2"/>
</dbReference>
<dbReference type="FunFam" id="1.10.150.20:FF:000003">
    <property type="entry name" value="DNA polymerase I"/>
    <property type="match status" value="1"/>
</dbReference>
<protein>
    <submittedName>
        <fullName evidence="6">5'-3' exonuclease</fullName>
    </submittedName>
</protein>
<proteinExistence type="predicted"/>
<dbReference type="InterPro" id="IPR036279">
    <property type="entry name" value="5-3_exonuclease_C_sf"/>
</dbReference>